<keyword evidence="12" id="KW-1185">Reference proteome</keyword>
<evidence type="ECO:0000256" key="8">
    <source>
        <dbReference type="SAM" id="Coils"/>
    </source>
</evidence>
<dbReference type="Proteomes" id="UP000243052">
    <property type="component" value="Chromosome viii"/>
</dbReference>
<evidence type="ECO:0000256" key="1">
    <source>
        <dbReference type="ARBA" id="ARBA00004173"/>
    </source>
</evidence>
<dbReference type="AlphaFoldDB" id="A0A0X8HWP7"/>
<dbReference type="EMBL" id="CP014248">
    <property type="protein sequence ID" value="AMD22881.1"/>
    <property type="molecule type" value="Genomic_DNA"/>
</dbReference>
<dbReference type="PANTHER" id="PTHR14360:SF12">
    <property type="entry name" value="MOZ PROTEIN REPRESENTS A CHROMATIN-ASSOCIATED ACETYLTRANSFERASE"/>
    <property type="match status" value="1"/>
</dbReference>
<evidence type="ECO:0000256" key="10">
    <source>
        <dbReference type="SAM" id="Phobius"/>
    </source>
</evidence>
<dbReference type="OrthoDB" id="5424147at2759"/>
<keyword evidence="5 8" id="KW-0175">Coiled coil</keyword>
<comment type="subcellular location">
    <subcellularLocation>
        <location evidence="2">Membrane</location>
    </subcellularLocation>
    <subcellularLocation>
        <location evidence="1">Mitochondrion</location>
    </subcellularLocation>
</comment>
<evidence type="ECO:0000256" key="6">
    <source>
        <dbReference type="ARBA" id="ARBA00023128"/>
    </source>
</evidence>
<evidence type="ECO:0000256" key="4">
    <source>
        <dbReference type="ARBA" id="ARBA00022989"/>
    </source>
</evidence>
<keyword evidence="6" id="KW-0496">Mitochondrion</keyword>
<keyword evidence="3 10" id="KW-0812">Transmembrane</keyword>
<feature type="coiled-coil region" evidence="8">
    <location>
        <begin position="174"/>
        <end position="201"/>
    </location>
</feature>
<feature type="transmembrane region" description="Helical" evidence="10">
    <location>
        <begin position="259"/>
        <end position="277"/>
    </location>
</feature>
<dbReference type="STRING" id="45286.A0A0X8HWP7"/>
<evidence type="ECO:0000256" key="9">
    <source>
        <dbReference type="SAM" id="MobiDB-lite"/>
    </source>
</evidence>
<feature type="region of interest" description="Disordered" evidence="9">
    <location>
        <begin position="49"/>
        <end position="70"/>
    </location>
</feature>
<dbReference type="GO" id="GO:0016020">
    <property type="term" value="C:membrane"/>
    <property type="evidence" value="ECO:0007669"/>
    <property type="project" value="UniProtKB-SubCell"/>
</dbReference>
<evidence type="ECO:0000313" key="11">
    <source>
        <dbReference type="EMBL" id="AMD22881.1"/>
    </source>
</evidence>
<dbReference type="GeneID" id="28726247"/>
<sequence length="308" mass="35429">MYLLGSSFARLPIAKGFRSVRGLRLSATTRFQTHFPKYNNLTGSDIISSGNPTGAKANNDNKNAEENANTDDITSYFNKLPEKLILEGYGMSQTTAENQLDTQRFYTILTESGFTSKQSNLIIQLLLALLQEEFFYNYNTTFLRKMELENQSYLFNAAESELRYSIYTSREVALNELNLQLMKLDRELNLTRDDLNELIINLLKKDSRVDFNDYKSENTLLHRDINIRLEGCNNMVGTRIIGQIKPEVEGLRWQITRSGLFALLFLVFFVMSGVSITRRIAAEHEKQSEVILHTRKPEHIEEEEVRSG</sequence>
<accession>A0A0X8HWP7</accession>
<evidence type="ECO:0000313" key="12">
    <source>
        <dbReference type="Proteomes" id="UP000243052"/>
    </source>
</evidence>
<evidence type="ECO:0000256" key="5">
    <source>
        <dbReference type="ARBA" id="ARBA00023054"/>
    </source>
</evidence>
<dbReference type="Gene3D" id="1.20.5.340">
    <property type="match status" value="1"/>
</dbReference>
<dbReference type="Pfam" id="PF07798">
    <property type="entry name" value="CCDC90-like"/>
    <property type="match status" value="1"/>
</dbReference>
<name>A0A0X8HWP7_9SACH</name>
<evidence type="ECO:0000256" key="7">
    <source>
        <dbReference type="ARBA" id="ARBA00023136"/>
    </source>
</evidence>
<organism evidence="11 12">
    <name type="scientific">Eremothecium sinecaudum</name>
    <dbReference type="NCBI Taxonomy" id="45286"/>
    <lineage>
        <taxon>Eukaryota</taxon>
        <taxon>Fungi</taxon>
        <taxon>Dikarya</taxon>
        <taxon>Ascomycota</taxon>
        <taxon>Saccharomycotina</taxon>
        <taxon>Saccharomycetes</taxon>
        <taxon>Saccharomycetales</taxon>
        <taxon>Saccharomycetaceae</taxon>
        <taxon>Eremothecium</taxon>
    </lineage>
</organism>
<dbReference type="GO" id="GO:0005739">
    <property type="term" value="C:mitochondrion"/>
    <property type="evidence" value="ECO:0007669"/>
    <property type="project" value="UniProtKB-SubCell"/>
</dbReference>
<reference evidence="11 12" key="1">
    <citation type="submission" date="2016-01" db="EMBL/GenBank/DDBJ databases">
        <title>Genome sequence of the yeast Holleya sinecauda.</title>
        <authorList>
            <person name="Dietrich F.S."/>
        </authorList>
    </citation>
    <scope>NUCLEOTIDE SEQUENCE [LARGE SCALE GENOMIC DNA]</scope>
    <source>
        <strain evidence="11 12">ATCC 58844</strain>
    </source>
</reference>
<dbReference type="RefSeq" id="XP_017989877.1">
    <property type="nucleotide sequence ID" value="XM_018134388.1"/>
</dbReference>
<evidence type="ECO:0000256" key="3">
    <source>
        <dbReference type="ARBA" id="ARBA00022692"/>
    </source>
</evidence>
<proteinExistence type="predicted"/>
<dbReference type="InterPro" id="IPR024461">
    <property type="entry name" value="CCDC90-like"/>
</dbReference>
<protein>
    <submittedName>
        <fullName evidence="11">HHR112Wp</fullName>
    </submittedName>
</protein>
<keyword evidence="4 10" id="KW-1133">Transmembrane helix</keyword>
<gene>
    <name evidence="11" type="ORF">AW171_hschr84941</name>
</gene>
<evidence type="ECO:0000256" key="2">
    <source>
        <dbReference type="ARBA" id="ARBA00004370"/>
    </source>
</evidence>
<dbReference type="PANTHER" id="PTHR14360">
    <property type="entry name" value="PROTEIN FMP32, MITOCHONDRIAL"/>
    <property type="match status" value="1"/>
</dbReference>
<keyword evidence="7 10" id="KW-0472">Membrane</keyword>